<name>A0ABD4Z690_9CREN</name>
<keyword evidence="4" id="KW-1185">Reference proteome</keyword>
<dbReference type="Gene3D" id="3.40.50.1820">
    <property type="entry name" value="alpha/beta hydrolase"/>
    <property type="match status" value="1"/>
</dbReference>
<dbReference type="PANTHER" id="PTHR48081:SF6">
    <property type="entry name" value="PEPTIDASE S9 PROLYL OLIGOPEPTIDASE CATALYTIC DOMAIN-CONTAINING PROTEIN"/>
    <property type="match status" value="1"/>
</dbReference>
<evidence type="ECO:0000256" key="1">
    <source>
        <dbReference type="ARBA" id="ARBA00022801"/>
    </source>
</evidence>
<dbReference type="PANTHER" id="PTHR48081">
    <property type="entry name" value="AB HYDROLASE SUPERFAMILY PROTEIN C4A8.06C"/>
    <property type="match status" value="1"/>
</dbReference>
<dbReference type="InterPro" id="IPR049492">
    <property type="entry name" value="BD-FAE-like_dom"/>
</dbReference>
<evidence type="ECO:0000313" key="3">
    <source>
        <dbReference type="EMBL" id="MDK6028831.1"/>
    </source>
</evidence>
<protein>
    <submittedName>
        <fullName evidence="3">Alpha/beta hydrolase</fullName>
    </submittedName>
</protein>
<reference evidence="3 4" key="1">
    <citation type="submission" date="2023-05" db="EMBL/GenBank/DDBJ databases">
        <title>A new hyperthermophilic archaea 'Ignisphaera cupida' sp. nov. and description of the family 'Ignisphaeraceae' fam. nov.</title>
        <authorList>
            <person name="Podosokorskaya O.A."/>
            <person name="Elcheninov A.G."/>
            <person name="Klukina A."/>
            <person name="Merkel A.Y."/>
        </authorList>
    </citation>
    <scope>NUCLEOTIDE SEQUENCE [LARGE SCALE GENOMIC DNA]</scope>
    <source>
        <strain evidence="3 4">4213-co</strain>
    </source>
</reference>
<dbReference type="Proteomes" id="UP001529235">
    <property type="component" value="Unassembled WGS sequence"/>
</dbReference>
<dbReference type="RefSeq" id="WP_285273817.1">
    <property type="nucleotide sequence ID" value="NZ_JASNVW010000003.1"/>
</dbReference>
<dbReference type="Pfam" id="PF20434">
    <property type="entry name" value="BD-FAE"/>
    <property type="match status" value="1"/>
</dbReference>
<dbReference type="GO" id="GO:0016787">
    <property type="term" value="F:hydrolase activity"/>
    <property type="evidence" value="ECO:0007669"/>
    <property type="project" value="UniProtKB-KW"/>
</dbReference>
<dbReference type="InterPro" id="IPR029058">
    <property type="entry name" value="AB_hydrolase_fold"/>
</dbReference>
<sequence>MKTEVIRLRDERPVTLATYVLDLSPQVSWERRPAVIVCPGGGLMYTSNREAEPVAAVFLSRGYHAFVLRYTTADMGVKKVYPDILYDLAKTVAIVRSKADEWGVDANKMVIVGFSAGGLLAAMYSTQWHRDWLAESLGVSKNLLKPNAVVLAYPAGLDFVTMYNIFRGGVGPGAEVFHTMASLMLGSEEFTLEKLREISPVTYVDSNTPPTFIWTTADDSVVPVESILSYAHALAANKVPFELHVFASGVHGLSLADKTTARTSDQINPHVAKWIDLVLSWLQNHVFKE</sequence>
<accession>A0ABD4Z690</accession>
<proteinExistence type="predicted"/>
<evidence type="ECO:0000313" key="4">
    <source>
        <dbReference type="Proteomes" id="UP001529235"/>
    </source>
</evidence>
<organism evidence="3 4">
    <name type="scientific">Ignisphaera cupida</name>
    <dbReference type="NCBI Taxonomy" id="3050454"/>
    <lineage>
        <taxon>Archaea</taxon>
        <taxon>Thermoproteota</taxon>
        <taxon>Thermoprotei</taxon>
        <taxon>Desulfurococcales</taxon>
        <taxon>Desulfurococcaceae</taxon>
        <taxon>Ignisphaera</taxon>
    </lineage>
</organism>
<dbReference type="SUPFAM" id="SSF53474">
    <property type="entry name" value="alpha/beta-Hydrolases"/>
    <property type="match status" value="1"/>
</dbReference>
<gene>
    <name evidence="3" type="ORF">QPL79_05590</name>
</gene>
<dbReference type="EMBL" id="JASNVW010000003">
    <property type="protein sequence ID" value="MDK6028831.1"/>
    <property type="molecule type" value="Genomic_DNA"/>
</dbReference>
<keyword evidence="1 3" id="KW-0378">Hydrolase</keyword>
<dbReference type="InterPro" id="IPR050300">
    <property type="entry name" value="GDXG_lipolytic_enzyme"/>
</dbReference>
<comment type="caution">
    <text evidence="3">The sequence shown here is derived from an EMBL/GenBank/DDBJ whole genome shotgun (WGS) entry which is preliminary data.</text>
</comment>
<dbReference type="AlphaFoldDB" id="A0ABD4Z690"/>
<feature type="domain" description="BD-FAE-like" evidence="2">
    <location>
        <begin position="25"/>
        <end position="226"/>
    </location>
</feature>
<evidence type="ECO:0000259" key="2">
    <source>
        <dbReference type="Pfam" id="PF20434"/>
    </source>
</evidence>